<evidence type="ECO:0000313" key="2">
    <source>
        <dbReference type="EMBL" id="KAF1947537.1"/>
    </source>
</evidence>
<dbReference type="PANTHER" id="PTHR21310:SF59">
    <property type="entry name" value="AMINOGLYCOSIDE PHOSPHOTRANSFERASE DOMAIN-CONTAINING PROTEIN"/>
    <property type="match status" value="1"/>
</dbReference>
<sequence>MESIRHDDKDRDLKKVGLKGRDAFIVQLRPASHALDLNIVRAASSTYLALAPTIRPLDLVLPGTLCAYEMEKLDGTPFSRLQPRNTALDAVTHAKLEQLITSFADFVAQGWRCASKLHMSPTVRTSRADSPMDNTSDMLSQCPGKVGSSIIHRLEKMAAELPDACLRERAEMTLAAMQHMTNYPIVLNHGDLIPSNILVDKETWEITALVDWAEAEYLPFGTCLYGLELLLGYFCPPPPASPEADTVVLDTTPKFMYFDNARQLRQHFWTRLLEAAPDLHISENEVRVMRDLGVLLWHGIAWDDGAINRVVNETDDVEELTRLRAFLSES</sequence>
<dbReference type="OrthoDB" id="5598852at2759"/>
<keyword evidence="3" id="KW-1185">Reference proteome</keyword>
<dbReference type="SUPFAM" id="SSF56112">
    <property type="entry name" value="Protein kinase-like (PK-like)"/>
    <property type="match status" value="1"/>
</dbReference>
<name>A0A6A5TF45_9PLEO</name>
<dbReference type="PANTHER" id="PTHR21310">
    <property type="entry name" value="AMINOGLYCOSIDE PHOSPHOTRANSFERASE-RELATED-RELATED"/>
    <property type="match status" value="1"/>
</dbReference>
<reference evidence="2" key="1">
    <citation type="journal article" date="2020" name="Stud. Mycol.">
        <title>101 Dothideomycetes genomes: a test case for predicting lifestyles and emergence of pathogens.</title>
        <authorList>
            <person name="Haridas S."/>
            <person name="Albert R."/>
            <person name="Binder M."/>
            <person name="Bloem J."/>
            <person name="Labutti K."/>
            <person name="Salamov A."/>
            <person name="Andreopoulos B."/>
            <person name="Baker S."/>
            <person name="Barry K."/>
            <person name="Bills G."/>
            <person name="Bluhm B."/>
            <person name="Cannon C."/>
            <person name="Castanera R."/>
            <person name="Culley D."/>
            <person name="Daum C."/>
            <person name="Ezra D."/>
            <person name="Gonzalez J."/>
            <person name="Henrissat B."/>
            <person name="Kuo A."/>
            <person name="Liang C."/>
            <person name="Lipzen A."/>
            <person name="Lutzoni F."/>
            <person name="Magnuson J."/>
            <person name="Mondo S."/>
            <person name="Nolan M."/>
            <person name="Ohm R."/>
            <person name="Pangilinan J."/>
            <person name="Park H.-J."/>
            <person name="Ramirez L."/>
            <person name="Alfaro M."/>
            <person name="Sun H."/>
            <person name="Tritt A."/>
            <person name="Yoshinaga Y."/>
            <person name="Zwiers L.-H."/>
            <person name="Turgeon B."/>
            <person name="Goodwin S."/>
            <person name="Spatafora J."/>
            <person name="Crous P."/>
            <person name="Grigoriev I."/>
        </authorList>
    </citation>
    <scope>NUCLEOTIDE SEQUENCE</scope>
    <source>
        <strain evidence="2">CBS 161.51</strain>
    </source>
</reference>
<evidence type="ECO:0000259" key="1">
    <source>
        <dbReference type="Pfam" id="PF01636"/>
    </source>
</evidence>
<dbReference type="Pfam" id="PF01636">
    <property type="entry name" value="APH"/>
    <property type="match status" value="1"/>
</dbReference>
<dbReference type="InterPro" id="IPR051678">
    <property type="entry name" value="AGP_Transferase"/>
</dbReference>
<accession>A0A6A5TF45</accession>
<feature type="domain" description="Aminoglycoside phosphotransferase" evidence="1">
    <location>
        <begin position="23"/>
        <end position="217"/>
    </location>
</feature>
<proteinExistence type="predicted"/>
<protein>
    <recommendedName>
        <fullName evidence="1">Aminoglycoside phosphotransferase domain-containing protein</fullName>
    </recommendedName>
</protein>
<dbReference type="InterPro" id="IPR002575">
    <property type="entry name" value="Aminoglycoside_PTrfase"/>
</dbReference>
<organism evidence="2 3">
    <name type="scientific">Clathrospora elynae</name>
    <dbReference type="NCBI Taxonomy" id="706981"/>
    <lineage>
        <taxon>Eukaryota</taxon>
        <taxon>Fungi</taxon>
        <taxon>Dikarya</taxon>
        <taxon>Ascomycota</taxon>
        <taxon>Pezizomycotina</taxon>
        <taxon>Dothideomycetes</taxon>
        <taxon>Pleosporomycetidae</taxon>
        <taxon>Pleosporales</taxon>
        <taxon>Diademaceae</taxon>
        <taxon>Clathrospora</taxon>
    </lineage>
</organism>
<dbReference type="EMBL" id="ML975998">
    <property type="protein sequence ID" value="KAF1947537.1"/>
    <property type="molecule type" value="Genomic_DNA"/>
</dbReference>
<gene>
    <name evidence="2" type="ORF">EJ02DRAFT_449705</name>
</gene>
<dbReference type="Gene3D" id="3.90.1200.10">
    <property type="match status" value="1"/>
</dbReference>
<dbReference type="Proteomes" id="UP000800038">
    <property type="component" value="Unassembled WGS sequence"/>
</dbReference>
<dbReference type="InterPro" id="IPR011009">
    <property type="entry name" value="Kinase-like_dom_sf"/>
</dbReference>
<dbReference type="AlphaFoldDB" id="A0A6A5TF45"/>
<evidence type="ECO:0000313" key="3">
    <source>
        <dbReference type="Proteomes" id="UP000800038"/>
    </source>
</evidence>